<keyword evidence="3" id="KW-1185">Reference proteome</keyword>
<feature type="transmembrane region" description="Helical" evidence="1">
    <location>
        <begin position="87"/>
        <end position="108"/>
    </location>
</feature>
<comment type="caution">
    <text evidence="2">The sequence shown here is derived from an EMBL/GenBank/DDBJ whole genome shotgun (WGS) entry which is preliminary data.</text>
</comment>
<keyword evidence="1" id="KW-0812">Transmembrane</keyword>
<organism evidence="2 3">
    <name type="scientific">Cephaloticoccus primus</name>
    <dbReference type="NCBI Taxonomy" id="1548207"/>
    <lineage>
        <taxon>Bacteria</taxon>
        <taxon>Pseudomonadati</taxon>
        <taxon>Verrucomicrobiota</taxon>
        <taxon>Opitutia</taxon>
        <taxon>Opitutales</taxon>
        <taxon>Opitutaceae</taxon>
        <taxon>Cephaloticoccus</taxon>
    </lineage>
</organism>
<feature type="transmembrane region" description="Helical" evidence="1">
    <location>
        <begin position="41"/>
        <end position="67"/>
    </location>
</feature>
<dbReference type="EMBL" id="LSZQ01000065">
    <property type="protein sequence ID" value="KXU34389.1"/>
    <property type="molecule type" value="Genomic_DNA"/>
</dbReference>
<feature type="transmembrane region" description="Helical" evidence="1">
    <location>
        <begin position="16"/>
        <end position="34"/>
    </location>
</feature>
<feature type="transmembrane region" description="Helical" evidence="1">
    <location>
        <begin position="120"/>
        <end position="140"/>
    </location>
</feature>
<keyword evidence="1" id="KW-1133">Transmembrane helix</keyword>
<name>A0A139SIL7_9BACT</name>
<reference evidence="3" key="1">
    <citation type="submission" date="2016-02" db="EMBL/GenBank/DDBJ databases">
        <authorList>
            <person name="Sanders J.G."/>
            <person name="Lin J.Y."/>
            <person name="Wertz J.T."/>
            <person name="Russell J.A."/>
            <person name="Moreau C.S."/>
            <person name="Powell S."/>
        </authorList>
    </citation>
    <scope>NUCLEOTIDE SEQUENCE [LARGE SCALE GENOMIC DNA]</scope>
    <source>
        <strain evidence="3">CAG34</strain>
    </source>
</reference>
<evidence type="ECO:0000313" key="2">
    <source>
        <dbReference type="EMBL" id="KXU34389.1"/>
    </source>
</evidence>
<proteinExistence type="predicted"/>
<sequence length="166" mass="17897">MLCFGLAQLNYGLSPLHLHLFGGGLLLVFGALRLPPAMGLLLACLGGLLCDAGSPLPFGTQLVLFAVAHTFIRRARPHLDTRHTPTLLLVSLLTNAALYLALTFFLIQREPIIARAAPRLLLDLLLSEGLVALIAPWFFALQGKLLALARLAAGSTTPSDTFHNRR</sequence>
<dbReference type="Proteomes" id="UP000070058">
    <property type="component" value="Unassembled WGS sequence"/>
</dbReference>
<accession>A0A139SIL7</accession>
<keyword evidence="1" id="KW-0472">Membrane</keyword>
<protein>
    <submittedName>
        <fullName evidence="2">Uncharacterized protein</fullName>
    </submittedName>
</protein>
<evidence type="ECO:0000313" key="3">
    <source>
        <dbReference type="Proteomes" id="UP000070058"/>
    </source>
</evidence>
<dbReference type="AlphaFoldDB" id="A0A139SIL7"/>
<evidence type="ECO:0000256" key="1">
    <source>
        <dbReference type="SAM" id="Phobius"/>
    </source>
</evidence>
<gene>
    <name evidence="2" type="ORF">AXK11_08545</name>
</gene>